<name>A0A9W8MRF8_9AGAR</name>
<protein>
    <recommendedName>
        <fullName evidence="5">Phosphodiest-domain-containing protein</fullName>
    </recommendedName>
</protein>
<dbReference type="EMBL" id="JANKHO010000963">
    <property type="protein sequence ID" value="KAJ3504776.1"/>
    <property type="molecule type" value="Genomic_DNA"/>
</dbReference>
<feature type="compositionally biased region" description="Basic and acidic residues" evidence="1">
    <location>
        <begin position="16"/>
        <end position="35"/>
    </location>
</feature>
<dbReference type="OrthoDB" id="415411at2759"/>
<proteinExistence type="predicted"/>
<organism evidence="3 4">
    <name type="scientific">Agrocybe chaxingu</name>
    <dbReference type="NCBI Taxonomy" id="84603"/>
    <lineage>
        <taxon>Eukaryota</taxon>
        <taxon>Fungi</taxon>
        <taxon>Dikarya</taxon>
        <taxon>Basidiomycota</taxon>
        <taxon>Agaricomycotina</taxon>
        <taxon>Agaricomycetes</taxon>
        <taxon>Agaricomycetidae</taxon>
        <taxon>Agaricales</taxon>
        <taxon>Agaricineae</taxon>
        <taxon>Strophariaceae</taxon>
        <taxon>Agrocybe</taxon>
    </lineage>
</organism>
<dbReference type="InterPro" id="IPR002591">
    <property type="entry name" value="Phosphodiest/P_Trfase"/>
</dbReference>
<feature type="compositionally biased region" description="Polar residues" evidence="1">
    <location>
        <begin position="1"/>
        <end position="13"/>
    </location>
</feature>
<dbReference type="GO" id="GO:0017111">
    <property type="term" value="F:ribonucleoside triphosphate phosphatase activity"/>
    <property type="evidence" value="ECO:0007669"/>
    <property type="project" value="TreeGrafter"/>
</dbReference>
<dbReference type="AlphaFoldDB" id="A0A9W8MRF8"/>
<keyword evidence="2" id="KW-1133">Transmembrane helix</keyword>
<feature type="transmembrane region" description="Helical" evidence="2">
    <location>
        <begin position="55"/>
        <end position="76"/>
    </location>
</feature>
<sequence>MVPSTSNLSSKQPAHNPKDIEVEERKRLLVDRDGYDSDDFDQPENKEERWSSRKIAITASALIGLLITGTFARTVLFGTPGRTHGSETAVLYSNGTEGFKRTVVIVSIDGLRADYLDRGLTPHLLALSKKGLRAKSMKPVFPTLTFPNHWALMTGLHAESHGIVANNFWDPASKEEFHYNRISSAWNPAWWLGEPMWETAEKAGLVTANLMWPGPPKTLTEASPTYFVPWKDKVPLGEKLDQILHWIDLPLHTRPQLIMAYEPSLDQAGHATGPYSKQVNETLVIVDRFAKDLHDSLEARNLTDIVDIVFVSDHGMTDTSHPEPVYIDDILGADGLKAIEHEDGWPSMGLRFHSNANASKLLHALVEASKANPEKFEVYTRQTMPERYHFSKHERIAPIYVVPKIGYILTTHAEGDVGMSKGNHGYDNDEVSMQAMFVAHGPFSVNAKAQYQRRSQDSRLVARAKKGWHSTSHDTFIMQPFRNVEIYNLVIKLLGISNKAAPTNGTIGFWEQYL</sequence>
<dbReference type="CDD" id="cd16018">
    <property type="entry name" value="Enpp"/>
    <property type="match status" value="1"/>
</dbReference>
<evidence type="ECO:0008006" key="5">
    <source>
        <dbReference type="Google" id="ProtNLM"/>
    </source>
</evidence>
<dbReference type="Proteomes" id="UP001148786">
    <property type="component" value="Unassembled WGS sequence"/>
</dbReference>
<keyword evidence="4" id="KW-1185">Reference proteome</keyword>
<accession>A0A9W8MRF8</accession>
<comment type="caution">
    <text evidence="3">The sequence shown here is derived from an EMBL/GenBank/DDBJ whole genome shotgun (WGS) entry which is preliminary data.</text>
</comment>
<evidence type="ECO:0000313" key="3">
    <source>
        <dbReference type="EMBL" id="KAJ3504776.1"/>
    </source>
</evidence>
<dbReference type="Gene3D" id="3.40.720.10">
    <property type="entry name" value="Alkaline Phosphatase, subunit A"/>
    <property type="match status" value="1"/>
</dbReference>
<evidence type="ECO:0000256" key="2">
    <source>
        <dbReference type="SAM" id="Phobius"/>
    </source>
</evidence>
<feature type="region of interest" description="Disordered" evidence="1">
    <location>
        <begin position="1"/>
        <end position="47"/>
    </location>
</feature>
<dbReference type="GO" id="GO:0009141">
    <property type="term" value="P:nucleoside triphosphate metabolic process"/>
    <property type="evidence" value="ECO:0007669"/>
    <property type="project" value="TreeGrafter"/>
</dbReference>
<reference evidence="3" key="1">
    <citation type="submission" date="2022-07" db="EMBL/GenBank/DDBJ databases">
        <title>Genome Sequence of Agrocybe chaxingu.</title>
        <authorList>
            <person name="Buettner E."/>
        </authorList>
    </citation>
    <scope>NUCLEOTIDE SEQUENCE</scope>
    <source>
        <strain evidence="3">MP-N11</strain>
    </source>
</reference>
<gene>
    <name evidence="3" type="ORF">NLJ89_g7763</name>
</gene>
<dbReference type="PANTHER" id="PTHR10151:SF120">
    <property type="entry name" value="BIS(5'-ADENOSYL)-TRIPHOSPHATASE"/>
    <property type="match status" value="1"/>
</dbReference>
<keyword evidence="2" id="KW-0812">Transmembrane</keyword>
<dbReference type="GO" id="GO:0047429">
    <property type="term" value="F:nucleoside triphosphate diphosphatase activity"/>
    <property type="evidence" value="ECO:0007669"/>
    <property type="project" value="TreeGrafter"/>
</dbReference>
<dbReference type="PANTHER" id="PTHR10151">
    <property type="entry name" value="ECTONUCLEOTIDE PYROPHOSPHATASE/PHOSPHODIESTERASE"/>
    <property type="match status" value="1"/>
</dbReference>
<keyword evidence="2" id="KW-0472">Membrane</keyword>
<dbReference type="Pfam" id="PF01663">
    <property type="entry name" value="Phosphodiest"/>
    <property type="match status" value="1"/>
</dbReference>
<dbReference type="InterPro" id="IPR017850">
    <property type="entry name" value="Alkaline_phosphatase_core_sf"/>
</dbReference>
<evidence type="ECO:0000313" key="4">
    <source>
        <dbReference type="Proteomes" id="UP001148786"/>
    </source>
</evidence>
<evidence type="ECO:0000256" key="1">
    <source>
        <dbReference type="SAM" id="MobiDB-lite"/>
    </source>
</evidence>
<dbReference type="SUPFAM" id="SSF53649">
    <property type="entry name" value="Alkaline phosphatase-like"/>
    <property type="match status" value="1"/>
</dbReference>